<sequence length="567" mass="64558">MAQTLDDLQLRQEHARQLRQASRSKFRRINSLDLIPEDPSQDESDEPHQHFVALRRQRTADGSLLQHRRRESNASSTSSTGSLGRTLSSRVQKMLLFWPQLILNFMLTVLRYLLYIPLSIAAPSFWLSALLWIFWKVVRVPVGLVKWLLSGDNVTTAPQHKRTILLSCGSTIQTLHLARNFYASGARVVVFEFEGLFGLARFSTAVDKFYMVPRPSSSNVEQYIAALCHIVGKEKPAVYIPVCATSPAYYDALAKPHLELLGCSSFIPSVQETEQLDDCLQFYQRCTAHQIPLPPHSVVSSTEQLQQLYDGGFIGSYRNILIAGGMQGILERYKYILPNRRSDLKFNQHEISERQQWLVVRDQPGYHHYVTCTTVKDSRVVANVTCRVEHHTKNLIPVRRGTRTGGAALADDDEAQIDIWLRAFFAKVRFQRSINGHISFRLVKSMAHNGQFVPLGVRLGVALPYICFNRSHAQVLCRAMKCIHKRSLEDDSTLAALGQSWSWSTLERTTTTAALDKREALFAYFDPLPYCAYYHFQLPLDSVKLFLQRRNRATTKSLSPRITVPVH</sequence>
<keyword evidence="2" id="KW-0812">Transmembrane</keyword>
<name>A0A6J2T498_DROLE</name>
<evidence type="ECO:0000313" key="4">
    <source>
        <dbReference type="RefSeq" id="XP_030370105.1"/>
    </source>
</evidence>
<reference evidence="4" key="1">
    <citation type="submission" date="2025-08" db="UniProtKB">
        <authorList>
            <consortium name="RefSeq"/>
        </authorList>
    </citation>
    <scope>IDENTIFICATION</scope>
    <source>
        <strain evidence="4">11010-0011.00</strain>
        <tissue evidence="4">Whole body</tissue>
    </source>
</reference>
<dbReference type="Proteomes" id="UP000504634">
    <property type="component" value="Unplaced"/>
</dbReference>
<accession>A0A6J2T498</accession>
<proteinExistence type="predicted"/>
<keyword evidence="3" id="KW-1185">Reference proteome</keyword>
<evidence type="ECO:0000313" key="3">
    <source>
        <dbReference type="Proteomes" id="UP000504634"/>
    </source>
</evidence>
<evidence type="ECO:0000256" key="1">
    <source>
        <dbReference type="SAM" id="MobiDB-lite"/>
    </source>
</evidence>
<evidence type="ECO:0000256" key="2">
    <source>
        <dbReference type="SAM" id="Phobius"/>
    </source>
</evidence>
<feature type="transmembrane region" description="Helical" evidence="2">
    <location>
        <begin position="120"/>
        <end position="138"/>
    </location>
</feature>
<keyword evidence="2" id="KW-1133">Transmembrane helix</keyword>
<gene>
    <name evidence="4" type="primary">LOC115620818</name>
</gene>
<keyword evidence="2" id="KW-0472">Membrane</keyword>
<feature type="region of interest" description="Disordered" evidence="1">
    <location>
        <begin position="64"/>
        <end position="84"/>
    </location>
</feature>
<protein>
    <submittedName>
        <fullName evidence="4">Uncharacterized protein LOC115620818</fullName>
    </submittedName>
</protein>
<dbReference type="OrthoDB" id="186626at2759"/>
<organism evidence="3 4">
    <name type="scientific">Drosophila lebanonensis</name>
    <name type="common">Fruit fly</name>
    <name type="synonym">Scaptodrosophila lebanonensis</name>
    <dbReference type="NCBI Taxonomy" id="7225"/>
    <lineage>
        <taxon>Eukaryota</taxon>
        <taxon>Metazoa</taxon>
        <taxon>Ecdysozoa</taxon>
        <taxon>Arthropoda</taxon>
        <taxon>Hexapoda</taxon>
        <taxon>Insecta</taxon>
        <taxon>Pterygota</taxon>
        <taxon>Neoptera</taxon>
        <taxon>Endopterygota</taxon>
        <taxon>Diptera</taxon>
        <taxon>Brachycera</taxon>
        <taxon>Muscomorpha</taxon>
        <taxon>Ephydroidea</taxon>
        <taxon>Drosophilidae</taxon>
        <taxon>Scaptodrosophila</taxon>
    </lineage>
</organism>
<dbReference type="GeneID" id="115620818"/>
<dbReference type="Gene3D" id="3.40.50.20">
    <property type="match status" value="1"/>
</dbReference>
<dbReference type="AlphaFoldDB" id="A0A6J2T498"/>
<feature type="compositionally biased region" description="Low complexity" evidence="1">
    <location>
        <begin position="75"/>
        <end position="84"/>
    </location>
</feature>
<dbReference type="RefSeq" id="XP_030370105.1">
    <property type="nucleotide sequence ID" value="XM_030514245.1"/>
</dbReference>